<comment type="caution">
    <text evidence="1">The sequence shown here is derived from an EMBL/GenBank/DDBJ whole genome shotgun (WGS) entry which is preliminary data.</text>
</comment>
<accession>K1TPF3</accession>
<gene>
    <name evidence="1" type="ORF">OBE_05074</name>
</gene>
<organism evidence="1">
    <name type="scientific">human gut metagenome</name>
    <dbReference type="NCBI Taxonomy" id="408170"/>
    <lineage>
        <taxon>unclassified sequences</taxon>
        <taxon>metagenomes</taxon>
        <taxon>organismal metagenomes</taxon>
    </lineage>
</organism>
<proteinExistence type="predicted"/>
<dbReference type="AlphaFoldDB" id="K1TPF3"/>
<dbReference type="Pfam" id="PF19510">
    <property type="entry name" value="DUF6044"/>
    <property type="match status" value="1"/>
</dbReference>
<dbReference type="InterPro" id="IPR046107">
    <property type="entry name" value="DUF6044"/>
</dbReference>
<protein>
    <submittedName>
        <fullName evidence="1">Uncharacterized protein</fullName>
    </submittedName>
</protein>
<reference evidence="1" key="1">
    <citation type="journal article" date="2013" name="Environ. Microbiol.">
        <title>Microbiota from the distal guts of lean and obese adolescents exhibit partial functional redundancy besides clear differences in community structure.</title>
        <authorList>
            <person name="Ferrer M."/>
            <person name="Ruiz A."/>
            <person name="Lanza F."/>
            <person name="Haange S.B."/>
            <person name="Oberbach A."/>
            <person name="Till H."/>
            <person name="Bargiela R."/>
            <person name="Campoy C."/>
            <person name="Segura M.T."/>
            <person name="Richter M."/>
            <person name="von Bergen M."/>
            <person name="Seifert J."/>
            <person name="Suarez A."/>
        </authorList>
    </citation>
    <scope>NUCLEOTIDE SEQUENCE</scope>
</reference>
<name>K1TPF3_9ZZZZ</name>
<evidence type="ECO:0000313" key="1">
    <source>
        <dbReference type="EMBL" id="EKC68175.1"/>
    </source>
</evidence>
<sequence>MSFRDYYAVDVLDQVQEYLRENTGEEPQDYRVVSLGIDPAAALYHGFYCLDGYSNNYSLEYKHRFREIIAPELDKSEYLEDSFDHWGNRCYLFSAECPGYYTIEKGGFYFRTIRSMRKV</sequence>
<dbReference type="EMBL" id="AJWZ01003462">
    <property type="protein sequence ID" value="EKC68175.1"/>
    <property type="molecule type" value="Genomic_DNA"/>
</dbReference>